<feature type="chain" id="PRO_5046082283" evidence="5">
    <location>
        <begin position="24"/>
        <end position="294"/>
    </location>
</feature>
<dbReference type="Proteomes" id="UP001467690">
    <property type="component" value="Unassembled WGS sequence"/>
</dbReference>
<protein>
    <submittedName>
        <fullName evidence="7">Glycosyl hydrolase</fullName>
    </submittedName>
</protein>
<organism evidence="7 8">
    <name type="scientific">Catenovulum sediminis</name>
    <dbReference type="NCBI Taxonomy" id="1740262"/>
    <lineage>
        <taxon>Bacteria</taxon>
        <taxon>Pseudomonadati</taxon>
        <taxon>Pseudomonadota</taxon>
        <taxon>Gammaproteobacteria</taxon>
        <taxon>Alteromonadales</taxon>
        <taxon>Alteromonadaceae</taxon>
        <taxon>Catenovulum</taxon>
    </lineage>
</organism>
<keyword evidence="2 5" id="KW-0732">Signal</keyword>
<evidence type="ECO:0000313" key="7">
    <source>
        <dbReference type="EMBL" id="MER2493780.1"/>
    </source>
</evidence>
<evidence type="ECO:0000256" key="5">
    <source>
        <dbReference type="SAM" id="SignalP"/>
    </source>
</evidence>
<sequence>MKRKLTFVLALALAACSTLNQQAQVATPFFVEGQAPEAEQQSWQLVDSMSDEFNDTEIDLSKWQLEPVGNGWSWIGRAPGLFKAENVKETNGAMEVTVSVLPKPVQHNGREYLYQGAIVRSHQAGQPGWYFETRMKANATEMSSTFWLMSKGNTVKKLELDIQENVGHTTELTQSWAKEWDQIFHSNTIHRKNKYNPEPVQIQGSIKTETKNHERFYVYAAWWKSHDEIRFYLDGKYVYSITPPIKWDVPGFIQMAIETYDWNPVPPDGGMVKRGSKSQRTTSYDWVRVWKPVD</sequence>
<dbReference type="PROSITE" id="PS51762">
    <property type="entry name" value="GH16_2"/>
    <property type="match status" value="1"/>
</dbReference>
<name>A0ABV1RLF9_9ALTE</name>
<dbReference type="RefSeq" id="WP_350402829.1">
    <property type="nucleotide sequence ID" value="NZ_JBELOE010000266.1"/>
</dbReference>
<evidence type="ECO:0000256" key="2">
    <source>
        <dbReference type="ARBA" id="ARBA00022729"/>
    </source>
</evidence>
<proteinExistence type="inferred from homology"/>
<dbReference type="Gene3D" id="2.60.120.200">
    <property type="match status" value="1"/>
</dbReference>
<comment type="similarity">
    <text evidence="1">Belongs to the glycosyl hydrolase 16 family.</text>
</comment>
<accession>A0ABV1RLF9</accession>
<dbReference type="SUPFAM" id="SSF49899">
    <property type="entry name" value="Concanavalin A-like lectins/glucanases"/>
    <property type="match status" value="1"/>
</dbReference>
<dbReference type="EMBL" id="JBELOE010000266">
    <property type="protein sequence ID" value="MER2493780.1"/>
    <property type="molecule type" value="Genomic_DNA"/>
</dbReference>
<evidence type="ECO:0000256" key="4">
    <source>
        <dbReference type="ARBA" id="ARBA00023295"/>
    </source>
</evidence>
<dbReference type="GO" id="GO:0016787">
    <property type="term" value="F:hydrolase activity"/>
    <property type="evidence" value="ECO:0007669"/>
    <property type="project" value="UniProtKB-KW"/>
</dbReference>
<dbReference type="InterPro" id="IPR016287">
    <property type="entry name" value="Beta_agarase"/>
</dbReference>
<dbReference type="InterPro" id="IPR013320">
    <property type="entry name" value="ConA-like_dom_sf"/>
</dbReference>
<dbReference type="PROSITE" id="PS51257">
    <property type="entry name" value="PROKAR_LIPOPROTEIN"/>
    <property type="match status" value="1"/>
</dbReference>
<keyword evidence="4" id="KW-0326">Glycosidase</keyword>
<evidence type="ECO:0000256" key="3">
    <source>
        <dbReference type="ARBA" id="ARBA00022801"/>
    </source>
</evidence>
<evidence type="ECO:0000259" key="6">
    <source>
        <dbReference type="PROSITE" id="PS51762"/>
    </source>
</evidence>
<feature type="domain" description="GH16" evidence="6">
    <location>
        <begin position="41"/>
        <end position="294"/>
    </location>
</feature>
<dbReference type="PIRSF" id="PIRSF001097">
    <property type="entry name" value="Agarase"/>
    <property type="match status" value="1"/>
</dbReference>
<comment type="caution">
    <text evidence="7">The sequence shown here is derived from an EMBL/GenBank/DDBJ whole genome shotgun (WGS) entry which is preliminary data.</text>
</comment>
<evidence type="ECO:0000313" key="8">
    <source>
        <dbReference type="Proteomes" id="UP001467690"/>
    </source>
</evidence>
<feature type="signal peptide" evidence="5">
    <location>
        <begin position="1"/>
        <end position="23"/>
    </location>
</feature>
<reference evidence="7 8" key="1">
    <citation type="submission" date="2024-06" db="EMBL/GenBank/DDBJ databases">
        <authorList>
            <person name="Chen R.Y."/>
        </authorList>
    </citation>
    <scope>NUCLEOTIDE SEQUENCE [LARGE SCALE GENOMIC DNA]</scope>
    <source>
        <strain evidence="7 8">D2</strain>
    </source>
</reference>
<keyword evidence="3 7" id="KW-0378">Hydrolase</keyword>
<gene>
    <name evidence="7" type="ORF">ABS311_18040</name>
</gene>
<dbReference type="InterPro" id="IPR000757">
    <property type="entry name" value="Beta-glucanase-like"/>
</dbReference>
<evidence type="ECO:0000256" key="1">
    <source>
        <dbReference type="ARBA" id="ARBA00006865"/>
    </source>
</evidence>
<keyword evidence="8" id="KW-1185">Reference proteome</keyword>